<dbReference type="InterPro" id="IPR000530">
    <property type="entry name" value="Ribosomal_eS12"/>
</dbReference>
<dbReference type="SUPFAM" id="SSF55315">
    <property type="entry name" value="L30e-like"/>
    <property type="match status" value="1"/>
</dbReference>
<dbReference type="VEuPathDB" id="FungiDB:BTJ68_05331"/>
<feature type="domain" description="Ribosomal protein eL8/eL30/eS12/Gadd45" evidence="6">
    <location>
        <begin position="128"/>
        <end position="222"/>
    </location>
</feature>
<dbReference type="FunFam" id="3.30.1330.30:FF:000005">
    <property type="entry name" value="40S ribosomal protein S12"/>
    <property type="match status" value="1"/>
</dbReference>
<dbReference type="GO" id="GO:0015935">
    <property type="term" value="C:small ribosomal subunit"/>
    <property type="evidence" value="ECO:0007669"/>
    <property type="project" value="UniProtKB-ARBA"/>
</dbReference>
<protein>
    <recommendedName>
        <fullName evidence="4">40S ribosomal protein S12</fullName>
    </recommendedName>
</protein>
<evidence type="ECO:0000259" key="6">
    <source>
        <dbReference type="Pfam" id="PF01248"/>
    </source>
</evidence>
<feature type="region of interest" description="Disordered" evidence="5">
    <location>
        <begin position="74"/>
        <end position="103"/>
    </location>
</feature>
<reference evidence="7 8" key="1">
    <citation type="journal article" date="2018" name="BMC Genomics">
        <title>Genomic evidence for intraspecific hybridization in a clonal and extremely halotolerant yeast.</title>
        <authorList>
            <person name="Gostincar C."/>
            <person name="Stajich J.E."/>
            <person name="Zupancic J."/>
            <person name="Zalar P."/>
            <person name="Gunde-Cimerman N."/>
        </authorList>
    </citation>
    <scope>NUCLEOTIDE SEQUENCE [LARGE SCALE GENOMIC DNA]</scope>
    <source>
        <strain evidence="7 8">EXF-151</strain>
    </source>
</reference>
<dbReference type="PANTHER" id="PTHR11843">
    <property type="entry name" value="40S RIBOSOMAL PROTEIN S12"/>
    <property type="match status" value="1"/>
</dbReference>
<dbReference type="GO" id="GO:0003735">
    <property type="term" value="F:structural constituent of ribosome"/>
    <property type="evidence" value="ECO:0007669"/>
    <property type="project" value="InterPro"/>
</dbReference>
<dbReference type="PRINTS" id="PR00972">
    <property type="entry name" value="RIBSOMALS12E"/>
</dbReference>
<organism evidence="7 8">
    <name type="scientific">Hortaea werneckii</name>
    <name type="common">Black yeast</name>
    <name type="synonym">Cladosporium werneckii</name>
    <dbReference type="NCBI Taxonomy" id="91943"/>
    <lineage>
        <taxon>Eukaryota</taxon>
        <taxon>Fungi</taxon>
        <taxon>Dikarya</taxon>
        <taxon>Ascomycota</taxon>
        <taxon>Pezizomycotina</taxon>
        <taxon>Dothideomycetes</taxon>
        <taxon>Dothideomycetidae</taxon>
        <taxon>Mycosphaerellales</taxon>
        <taxon>Teratosphaeriaceae</taxon>
        <taxon>Hortaea</taxon>
    </lineage>
</organism>
<evidence type="ECO:0000256" key="4">
    <source>
        <dbReference type="RuleBase" id="RU000670"/>
    </source>
</evidence>
<dbReference type="EMBL" id="QWIN01002197">
    <property type="protein sequence ID" value="RMY32415.1"/>
    <property type="molecule type" value="Genomic_DNA"/>
</dbReference>
<comment type="caution">
    <text evidence="7">The sequence shown here is derived from an EMBL/GenBank/DDBJ whole genome shotgun (WGS) entry which is preliminary data.</text>
</comment>
<evidence type="ECO:0000313" key="7">
    <source>
        <dbReference type="EMBL" id="RMY32415.1"/>
    </source>
</evidence>
<feature type="compositionally biased region" description="Acidic residues" evidence="5">
    <location>
        <begin position="92"/>
        <end position="103"/>
    </location>
</feature>
<dbReference type="InterPro" id="IPR029064">
    <property type="entry name" value="Ribosomal_eL30-like_sf"/>
</dbReference>
<keyword evidence="3 4" id="KW-0687">Ribonucleoprotein</keyword>
<accession>A0A3M7AXY6</accession>
<evidence type="ECO:0000256" key="3">
    <source>
        <dbReference type="ARBA" id="ARBA00023274"/>
    </source>
</evidence>
<dbReference type="InterPro" id="IPR047860">
    <property type="entry name" value="Ribosomal_eS12_CS"/>
</dbReference>
<keyword evidence="2 4" id="KW-0689">Ribosomal protein</keyword>
<sequence length="244" mass="26629">MININREEHLHWSTNLLAARTGPDKNGTSRQSPPTARTFAFCGSAATSRDVPDALVALFTIYKAFEEIRLPRHSQTLSDPVSTPESQSNEQSDGEEPTNVEEVQAEGEVEVAADGGDGGKSGSMSVLDALKGVLKIALIHDGLARGLREASKALDRRQAHMCVLNEACEEEAYKKLVVALCGEHKIPLIKVPDGKQLGEWAGLCQIDREGNARKVVNCSCVVVKDWGEESQERSVLLNYFQTEQ</sequence>
<evidence type="ECO:0000256" key="1">
    <source>
        <dbReference type="ARBA" id="ARBA00005824"/>
    </source>
</evidence>
<dbReference type="GO" id="GO:0022626">
    <property type="term" value="C:cytosolic ribosome"/>
    <property type="evidence" value="ECO:0007669"/>
    <property type="project" value="UniProtKB-ARBA"/>
</dbReference>
<dbReference type="Pfam" id="PF01248">
    <property type="entry name" value="Ribosomal_L7Ae"/>
    <property type="match status" value="1"/>
</dbReference>
<proteinExistence type="inferred from homology"/>
<dbReference type="PROSITE" id="PS01189">
    <property type="entry name" value="RIBOSOMAL_S12E"/>
    <property type="match status" value="1"/>
</dbReference>
<name>A0A3M7AXY6_HORWE</name>
<dbReference type="GO" id="GO:0006412">
    <property type="term" value="P:translation"/>
    <property type="evidence" value="ECO:0007669"/>
    <property type="project" value="InterPro"/>
</dbReference>
<comment type="similarity">
    <text evidence="1 4">Belongs to the eukaryotic ribosomal protein eS12 family.</text>
</comment>
<dbReference type="Proteomes" id="UP000270230">
    <property type="component" value="Unassembled WGS sequence"/>
</dbReference>
<evidence type="ECO:0000256" key="5">
    <source>
        <dbReference type="SAM" id="MobiDB-lite"/>
    </source>
</evidence>
<dbReference type="InterPro" id="IPR004038">
    <property type="entry name" value="Ribosomal_eL8/eL30/eS12/Gad45"/>
</dbReference>
<dbReference type="OrthoDB" id="10249311at2759"/>
<dbReference type="AlphaFoldDB" id="A0A3M7AXY6"/>
<evidence type="ECO:0000313" key="8">
    <source>
        <dbReference type="Proteomes" id="UP000270230"/>
    </source>
</evidence>
<gene>
    <name evidence="7" type="ORF">D0865_14737</name>
</gene>
<evidence type="ECO:0000256" key="2">
    <source>
        <dbReference type="ARBA" id="ARBA00022980"/>
    </source>
</evidence>
<dbReference type="Gene3D" id="3.30.1330.30">
    <property type="match status" value="1"/>
</dbReference>
<feature type="compositionally biased region" description="Polar residues" evidence="5">
    <location>
        <begin position="74"/>
        <end position="91"/>
    </location>
</feature>